<keyword evidence="2" id="KW-0472">Membrane</keyword>
<feature type="compositionally biased region" description="Polar residues" evidence="3">
    <location>
        <begin position="817"/>
        <end position="830"/>
    </location>
</feature>
<dbReference type="Proteomes" id="UP000197619">
    <property type="component" value="Unassembled WGS sequence"/>
</dbReference>
<evidence type="ECO:0000313" key="6">
    <source>
        <dbReference type="Proteomes" id="UP000197619"/>
    </source>
</evidence>
<dbReference type="GO" id="GO:0016203">
    <property type="term" value="P:muscle attachment"/>
    <property type="evidence" value="ECO:0007669"/>
    <property type="project" value="TreeGrafter"/>
</dbReference>
<evidence type="ECO:0000256" key="1">
    <source>
        <dbReference type="ARBA" id="ARBA00004135"/>
    </source>
</evidence>
<protein>
    <submittedName>
        <fullName evidence="5">Dystroglycan</fullName>
    </submittedName>
</protein>
<sequence>MAGEGGVYLLNLAASGGLPAQETLRAAGNFTIHVQDSSLSLEMQNLKHMPNSYQCGKEAPITCAEIILSAGAAALEARERLSVVCRMAEYLHLESSVLTLLQHTGPAAKGSHVLAEDTRHIDLAANSYLGLSWPVTCGGFALLHEFIQVLQHNMDSHHLSRLLGATQSLSTFCAESITIASYKMQNIHHASQESLVTLEMDSAQGMPTNHTVSIMFADSHFPDLSPSLMTETRLLFSELEVLPARVSGTSLLSEQPEPHMPEAESYFLSSKSEISTYQLLQDVTSGTEQLSRSWVINTLQEWPHSSAVASSPKTELHPFLPGAMSVSEVPDDSNEVKSHFPEPEKLSDASLCPEALPPLFQASVRATALLGLTSPIKDTFPAVTASSSLSPVFTNGCEPHSKPSMTIPQPSGFSFAGGKSTASSVAQREAQTSYSKLIFSAEVSDSFPHTLTSTVPGKDEEPHEPSMITLSHPDTTPVLTVPEDFSAFHVSRLSRPTFPPAYSSSMLRTEPQPTRILPSGTEELLSDKHLGTSGILTSVTEPTLESHNISDIKPDAVEAPLVTLFNATSHLPSSIPGQANTSPKVVHSIKFLTATIGCLLFFPIPANTFYDKEDGNSTQLSLQILPADGSPWGSESWLQFNTSQQAMHGYPLEMDFQHSPQEFVLSATDSSGLTAWQSFTIELLKPPQPPCHLFTVRTKNSYSSFLRERKRVGLFLEKLSFFLNSNSPKDMVLIALQPGSTLISWYNSSLCASANSSSSWCGKDETQQALEKLRVPAGSVSPQFIQAMLPEYKIDVTFSISYSEDCPASTKPLPGPCSSSRPTLQAKNDSTVRSGPRALLSSVCATAGVVLAVVVCWLCRCPRRIPGAQPVMLQTNSQLSHADVELDALRPRKVPVHECRAPLAPPLWTPPSGPLPFHGQCPRQIPHTTPPFQPPKYRLPPHYPAAPTTHHGNIQRLKF</sequence>
<dbReference type="Gene3D" id="3.30.70.1040">
    <property type="entry name" value="Dystroglycan, domain 2"/>
    <property type="match status" value="1"/>
</dbReference>
<reference evidence="5 6" key="1">
    <citation type="submission" date="2017-05" db="EMBL/GenBank/DDBJ databases">
        <title>Genome of assembly of the Bengalese finch, Lonchura striata domestica.</title>
        <authorList>
            <person name="Colquitt B.M."/>
            <person name="Brainard M.S."/>
        </authorList>
    </citation>
    <scope>NUCLEOTIDE SEQUENCE [LARGE SCALE GENOMIC DNA]</scope>
    <source>
        <strain evidence="5">White83orange57</strain>
    </source>
</reference>
<accession>A0A218UHM5</accession>
<evidence type="ECO:0000256" key="3">
    <source>
        <dbReference type="SAM" id="MobiDB-lite"/>
    </source>
</evidence>
<dbReference type="GO" id="GO:0043236">
    <property type="term" value="F:laminin binding"/>
    <property type="evidence" value="ECO:0007669"/>
    <property type="project" value="TreeGrafter"/>
</dbReference>
<feature type="domain" description="Peptidase S72" evidence="4">
    <location>
        <begin position="689"/>
        <end position="804"/>
    </location>
</feature>
<dbReference type="SMART" id="SM00736">
    <property type="entry name" value="CADG"/>
    <property type="match status" value="1"/>
</dbReference>
<evidence type="ECO:0000313" key="5">
    <source>
        <dbReference type="EMBL" id="OWK53071.1"/>
    </source>
</evidence>
<dbReference type="GO" id="GO:0042383">
    <property type="term" value="C:sarcolemma"/>
    <property type="evidence" value="ECO:0007669"/>
    <property type="project" value="UniProtKB-SubCell"/>
</dbReference>
<dbReference type="Gene3D" id="2.60.40.10">
    <property type="entry name" value="Immunoglobulins"/>
    <property type="match status" value="1"/>
</dbReference>
<dbReference type="GO" id="GO:0007411">
    <property type="term" value="P:axon guidance"/>
    <property type="evidence" value="ECO:0007669"/>
    <property type="project" value="TreeGrafter"/>
</dbReference>
<dbReference type="GO" id="GO:0021675">
    <property type="term" value="P:nerve development"/>
    <property type="evidence" value="ECO:0007669"/>
    <property type="project" value="TreeGrafter"/>
</dbReference>
<dbReference type="AlphaFoldDB" id="A0A218UHM5"/>
<dbReference type="SUPFAM" id="SSF49313">
    <property type="entry name" value="Cadherin-like"/>
    <property type="match status" value="1"/>
</dbReference>
<dbReference type="InterPro" id="IPR013783">
    <property type="entry name" value="Ig-like_fold"/>
</dbReference>
<evidence type="ECO:0000259" key="4">
    <source>
        <dbReference type="PROSITE" id="PS51699"/>
    </source>
</evidence>
<dbReference type="PROSITE" id="PS51699">
    <property type="entry name" value="SEA_DG"/>
    <property type="match status" value="1"/>
</dbReference>
<feature type="region of interest" description="Disordered" evidence="3">
    <location>
        <begin position="811"/>
        <end position="830"/>
    </location>
</feature>
<feature type="compositionally biased region" description="Pro residues" evidence="3">
    <location>
        <begin position="928"/>
        <end position="944"/>
    </location>
</feature>
<dbReference type="InterPro" id="IPR030398">
    <property type="entry name" value="SEA_DG_dom"/>
</dbReference>
<feature type="region of interest" description="Disordered" evidence="3">
    <location>
        <begin position="923"/>
        <end position="959"/>
    </location>
</feature>
<keyword evidence="6" id="KW-1185">Reference proteome</keyword>
<evidence type="ECO:0000256" key="2">
    <source>
        <dbReference type="ARBA" id="ARBA00023136"/>
    </source>
</evidence>
<dbReference type="GO" id="GO:0002009">
    <property type="term" value="P:morphogenesis of an epithelium"/>
    <property type="evidence" value="ECO:0007669"/>
    <property type="project" value="TreeGrafter"/>
</dbReference>
<proteinExistence type="predicted"/>
<dbReference type="InterPro" id="IPR006644">
    <property type="entry name" value="Cadg"/>
</dbReference>
<gene>
    <name evidence="5" type="primary">DAG1</name>
    <name evidence="5" type="ORF">RLOC_00007585</name>
</gene>
<name>A0A218UHM5_9PASE</name>
<comment type="subcellular location">
    <subcellularLocation>
        <location evidence="1">Cell membrane</location>
        <location evidence="1">Sarcolemma</location>
    </subcellularLocation>
</comment>
<dbReference type="EMBL" id="MUZQ01000306">
    <property type="protein sequence ID" value="OWK53071.1"/>
    <property type="molecule type" value="Genomic_DNA"/>
</dbReference>
<comment type="caution">
    <text evidence="5">The sequence shown here is derived from an EMBL/GenBank/DDBJ whole genome shotgun (WGS) entry which is preliminary data.</text>
</comment>
<dbReference type="InterPro" id="IPR027468">
    <property type="entry name" value="Alpha-dystroglycan_domain_2"/>
</dbReference>
<dbReference type="GO" id="GO:0016011">
    <property type="term" value="C:dystroglycan complex"/>
    <property type="evidence" value="ECO:0007669"/>
    <property type="project" value="TreeGrafter"/>
</dbReference>
<dbReference type="PANTHER" id="PTHR21559">
    <property type="entry name" value="DYSTROGLYCAN-RELATED"/>
    <property type="match status" value="1"/>
</dbReference>
<dbReference type="PANTHER" id="PTHR21559:SF24">
    <property type="entry name" value="DYSTROGLYCAN 1"/>
    <property type="match status" value="1"/>
</dbReference>
<dbReference type="GO" id="GO:0005509">
    <property type="term" value="F:calcium ion binding"/>
    <property type="evidence" value="ECO:0007669"/>
    <property type="project" value="InterPro"/>
</dbReference>
<organism evidence="5 6">
    <name type="scientific">Lonchura striata</name>
    <name type="common">white-rumped munia</name>
    <dbReference type="NCBI Taxonomy" id="40157"/>
    <lineage>
        <taxon>Eukaryota</taxon>
        <taxon>Metazoa</taxon>
        <taxon>Chordata</taxon>
        <taxon>Craniata</taxon>
        <taxon>Vertebrata</taxon>
        <taxon>Euteleostomi</taxon>
        <taxon>Archelosauria</taxon>
        <taxon>Archosauria</taxon>
        <taxon>Dinosauria</taxon>
        <taxon>Saurischia</taxon>
        <taxon>Theropoda</taxon>
        <taxon>Coelurosauria</taxon>
        <taxon>Aves</taxon>
        <taxon>Neognathae</taxon>
        <taxon>Neoaves</taxon>
        <taxon>Telluraves</taxon>
        <taxon>Australaves</taxon>
        <taxon>Passeriformes</taxon>
        <taxon>Passeroidea</taxon>
        <taxon>Estrildidae</taxon>
        <taxon>Estrildinae</taxon>
        <taxon>Lonchura</taxon>
    </lineage>
</organism>
<dbReference type="InterPro" id="IPR015919">
    <property type="entry name" value="Cadherin-like_sf"/>
</dbReference>